<dbReference type="OrthoDB" id="10617118at2759"/>
<feature type="region of interest" description="Disordered" evidence="1">
    <location>
        <begin position="284"/>
        <end position="319"/>
    </location>
</feature>
<accession>A0A0D2CZP8</accession>
<proteinExistence type="predicted"/>
<dbReference type="VEuPathDB" id="FungiDB:PV06_11293"/>
<sequence>MATVEALALGREATGSTLQFSSATEGTATQIGTTPTTPMRSDACDAHTPQTQRRSLRPGKPTERAREIDEGAVNDIDIDSENTEHGPQTKGRRGRPPKPPQAQAQTETPALTMAQVIELVQNMAMIYETKMKDHLKAYESKMEASLEIGQKNMERIVALETQNQRMMELIKNIANEEVKMTQSWAQVVANAPAANSSSATTPASRPSLPRSSVNPSSSASQPSNLSQLAIIIDLSQTSERARDFPQLKEKVNEALKKHEATREVTCTGVAAACGRRIPRQALLRVGGDGEDGTTARPVARRGSIRPGPHARGTMVPSQG</sequence>
<protein>
    <submittedName>
        <fullName evidence="2">Uncharacterized protein</fullName>
    </submittedName>
</protein>
<reference evidence="2 3" key="1">
    <citation type="submission" date="2015-01" db="EMBL/GenBank/DDBJ databases">
        <title>The Genome Sequence of Exophiala oligosperma CBS72588.</title>
        <authorList>
            <consortium name="The Broad Institute Genomics Platform"/>
            <person name="Cuomo C."/>
            <person name="de Hoog S."/>
            <person name="Gorbushina A."/>
            <person name="Stielow B."/>
            <person name="Teixiera M."/>
            <person name="Abouelleil A."/>
            <person name="Chapman S.B."/>
            <person name="Priest M."/>
            <person name="Young S.K."/>
            <person name="Wortman J."/>
            <person name="Nusbaum C."/>
            <person name="Birren B."/>
        </authorList>
    </citation>
    <scope>NUCLEOTIDE SEQUENCE [LARGE SCALE GENOMIC DNA]</scope>
    <source>
        <strain evidence="2 3">CBS 72588</strain>
    </source>
</reference>
<dbReference type="RefSeq" id="XP_016256694.1">
    <property type="nucleotide sequence ID" value="XM_016412940.1"/>
</dbReference>
<dbReference type="EMBL" id="KN847356">
    <property type="protein sequence ID" value="KIW36478.1"/>
    <property type="molecule type" value="Genomic_DNA"/>
</dbReference>
<evidence type="ECO:0000313" key="2">
    <source>
        <dbReference type="EMBL" id="KIW36478.1"/>
    </source>
</evidence>
<feature type="compositionally biased region" description="Acidic residues" evidence="1">
    <location>
        <begin position="70"/>
        <end position="81"/>
    </location>
</feature>
<feature type="compositionally biased region" description="Basic and acidic residues" evidence="1">
    <location>
        <begin position="60"/>
        <end position="69"/>
    </location>
</feature>
<evidence type="ECO:0000313" key="3">
    <source>
        <dbReference type="Proteomes" id="UP000053342"/>
    </source>
</evidence>
<feature type="region of interest" description="Disordered" evidence="1">
    <location>
        <begin position="192"/>
        <end position="222"/>
    </location>
</feature>
<dbReference type="AlphaFoldDB" id="A0A0D2CZP8"/>
<feature type="region of interest" description="Disordered" evidence="1">
    <location>
        <begin position="1"/>
        <end position="108"/>
    </location>
</feature>
<dbReference type="HOGENOM" id="CLU_871645_0_0_1"/>
<evidence type="ECO:0000256" key="1">
    <source>
        <dbReference type="SAM" id="MobiDB-lite"/>
    </source>
</evidence>
<organism evidence="2 3">
    <name type="scientific">Exophiala oligosperma</name>
    <dbReference type="NCBI Taxonomy" id="215243"/>
    <lineage>
        <taxon>Eukaryota</taxon>
        <taxon>Fungi</taxon>
        <taxon>Dikarya</taxon>
        <taxon>Ascomycota</taxon>
        <taxon>Pezizomycotina</taxon>
        <taxon>Eurotiomycetes</taxon>
        <taxon>Chaetothyriomycetidae</taxon>
        <taxon>Chaetothyriales</taxon>
        <taxon>Herpotrichiellaceae</taxon>
        <taxon>Exophiala</taxon>
    </lineage>
</organism>
<name>A0A0D2CZP8_9EURO</name>
<dbReference type="GeneID" id="27363367"/>
<feature type="compositionally biased region" description="Low complexity" evidence="1">
    <location>
        <begin position="23"/>
        <end position="38"/>
    </location>
</feature>
<keyword evidence="3" id="KW-1185">Reference proteome</keyword>
<dbReference type="Proteomes" id="UP000053342">
    <property type="component" value="Unassembled WGS sequence"/>
</dbReference>
<gene>
    <name evidence="2" type="ORF">PV06_11293</name>
</gene>